<evidence type="ECO:0000256" key="3">
    <source>
        <dbReference type="ARBA" id="ARBA00023027"/>
    </source>
</evidence>
<dbReference type="STRING" id="1016849.A0A0D1VTC6"/>
<comment type="similarity">
    <text evidence="1 4">Belongs to the D-isomer specific 2-hydroxyacid dehydrogenase family.</text>
</comment>
<feature type="region of interest" description="Disordered" evidence="5">
    <location>
        <begin position="30"/>
        <end position="53"/>
    </location>
</feature>
<dbReference type="Pfam" id="PF02826">
    <property type="entry name" value="2-Hacid_dh_C"/>
    <property type="match status" value="1"/>
</dbReference>
<feature type="domain" description="D-isomer specific 2-hydroxyacid dehydrogenase catalytic" evidence="6">
    <location>
        <begin position="93"/>
        <end position="396"/>
    </location>
</feature>
<proteinExistence type="inferred from homology"/>
<evidence type="ECO:0000256" key="5">
    <source>
        <dbReference type="SAM" id="MobiDB-lite"/>
    </source>
</evidence>
<evidence type="ECO:0000256" key="2">
    <source>
        <dbReference type="ARBA" id="ARBA00023002"/>
    </source>
</evidence>
<feature type="domain" description="D-isomer specific 2-hydroxyacid dehydrogenase NAD-binding" evidence="7">
    <location>
        <begin position="185"/>
        <end position="372"/>
    </location>
</feature>
<dbReference type="InterPro" id="IPR006139">
    <property type="entry name" value="D-isomer_2_OHA_DH_cat_dom"/>
</dbReference>
<dbReference type="EMBL" id="KN846953">
    <property type="protein sequence ID" value="KIV79385.1"/>
    <property type="molecule type" value="Genomic_DNA"/>
</dbReference>
<organism evidence="8 9">
    <name type="scientific">Exophiala sideris</name>
    <dbReference type="NCBI Taxonomy" id="1016849"/>
    <lineage>
        <taxon>Eukaryota</taxon>
        <taxon>Fungi</taxon>
        <taxon>Dikarya</taxon>
        <taxon>Ascomycota</taxon>
        <taxon>Pezizomycotina</taxon>
        <taxon>Eurotiomycetes</taxon>
        <taxon>Chaetothyriomycetidae</taxon>
        <taxon>Chaetothyriales</taxon>
        <taxon>Herpotrichiellaceae</taxon>
        <taxon>Exophiala</taxon>
    </lineage>
</organism>
<dbReference type="PANTHER" id="PTHR43761">
    <property type="entry name" value="D-ISOMER SPECIFIC 2-HYDROXYACID DEHYDROGENASE FAMILY PROTEIN (AFU_ORTHOLOGUE AFUA_1G13630)"/>
    <property type="match status" value="1"/>
</dbReference>
<reference evidence="8 9" key="1">
    <citation type="submission" date="2015-01" db="EMBL/GenBank/DDBJ databases">
        <title>The Genome Sequence of Exophiala sideris CBS121828.</title>
        <authorList>
            <consortium name="The Broad Institute Genomics Platform"/>
            <person name="Cuomo C."/>
            <person name="de Hoog S."/>
            <person name="Gorbushina A."/>
            <person name="Stielow B."/>
            <person name="Teixiera M."/>
            <person name="Abouelleil A."/>
            <person name="Chapman S.B."/>
            <person name="Priest M."/>
            <person name="Young S.K."/>
            <person name="Wortman J."/>
            <person name="Nusbaum C."/>
            <person name="Birren B."/>
        </authorList>
    </citation>
    <scope>NUCLEOTIDE SEQUENCE [LARGE SCALE GENOMIC DNA]</scope>
    <source>
        <strain evidence="8 9">CBS 121828</strain>
    </source>
</reference>
<evidence type="ECO:0000256" key="4">
    <source>
        <dbReference type="RuleBase" id="RU003719"/>
    </source>
</evidence>
<dbReference type="GO" id="GO:0016616">
    <property type="term" value="F:oxidoreductase activity, acting on the CH-OH group of donors, NAD or NADP as acceptor"/>
    <property type="evidence" value="ECO:0007669"/>
    <property type="project" value="InterPro"/>
</dbReference>
<dbReference type="GO" id="GO:0051287">
    <property type="term" value="F:NAD binding"/>
    <property type="evidence" value="ECO:0007669"/>
    <property type="project" value="InterPro"/>
</dbReference>
<keyword evidence="3" id="KW-0520">NAD</keyword>
<accession>A0A0D1VTC6</accession>
<evidence type="ECO:0000259" key="7">
    <source>
        <dbReference type="Pfam" id="PF02826"/>
    </source>
</evidence>
<dbReference type="AlphaFoldDB" id="A0A0D1VTC6"/>
<dbReference type="InterPro" id="IPR036291">
    <property type="entry name" value="NAD(P)-bd_dom_sf"/>
</dbReference>
<dbReference type="HOGENOM" id="CLU_019796_1_3_1"/>
<evidence type="ECO:0008006" key="10">
    <source>
        <dbReference type="Google" id="ProtNLM"/>
    </source>
</evidence>
<sequence>MLIATSRGFKRFSACTKTGALQSPTHIISRSATTPTTARPVKQAGPLSTARPSQLLHLPQARNYSHTSKMAPPPLPAGMSKHHIVVLEGVHAEMPPFDFPHTIDIHQRTRPDQVAERIKNATVVIACVVPVTPSDMDAAPHLGILAVMAVGIHWVDKADCMRRGVTVTNCRAGNVDAVSEHFLGLYFASRKRIVQVHNTVTQTDEWHDKGTLTKLWPSGPPLGCRQETLGIMGYGTLGKRIAQLCRAVGFGEVLISERKNATTIREGRVSFDDIIRRASVICVCVPKEDDTLDLIAQKELKAMRPEALVINVARGGIVNETDLARALREGWISGAAADVLEIEPAAPGSGPLTPNLTKETAVPNLTISSHIAWFTQTTIQTYQRLLKEGIEGWVNGTLQESKDKVQDVVVVHNGKMWN</sequence>
<dbReference type="InterPro" id="IPR050418">
    <property type="entry name" value="D-iso_2-hydroxyacid_DH_PdxB"/>
</dbReference>
<evidence type="ECO:0000256" key="1">
    <source>
        <dbReference type="ARBA" id="ARBA00005854"/>
    </source>
</evidence>
<dbReference type="InterPro" id="IPR006140">
    <property type="entry name" value="D-isomer_DH_NAD-bd"/>
</dbReference>
<dbReference type="Gene3D" id="3.40.50.720">
    <property type="entry name" value="NAD(P)-binding Rossmann-like Domain"/>
    <property type="match status" value="2"/>
</dbReference>
<dbReference type="SUPFAM" id="SSF52283">
    <property type="entry name" value="Formate/glycerate dehydrogenase catalytic domain-like"/>
    <property type="match status" value="1"/>
</dbReference>
<evidence type="ECO:0000313" key="8">
    <source>
        <dbReference type="EMBL" id="KIV79385.1"/>
    </source>
</evidence>
<protein>
    <recommendedName>
        <fullName evidence="10">D-isomer specific 2-hydroxyacid dehydrogenase NAD-binding domain-containing protein</fullName>
    </recommendedName>
</protein>
<dbReference type="SUPFAM" id="SSF51735">
    <property type="entry name" value="NAD(P)-binding Rossmann-fold domains"/>
    <property type="match status" value="1"/>
</dbReference>
<keyword evidence="2 4" id="KW-0560">Oxidoreductase</keyword>
<evidence type="ECO:0000259" key="6">
    <source>
        <dbReference type="Pfam" id="PF00389"/>
    </source>
</evidence>
<gene>
    <name evidence="8" type="ORF">PV11_06948</name>
</gene>
<dbReference type="PANTHER" id="PTHR43761:SF1">
    <property type="entry name" value="D-ISOMER SPECIFIC 2-HYDROXYACID DEHYDROGENASE CATALYTIC DOMAIN-CONTAINING PROTEIN-RELATED"/>
    <property type="match status" value="1"/>
</dbReference>
<name>A0A0D1VTC6_9EURO</name>
<dbReference type="Proteomes" id="UP000053599">
    <property type="component" value="Unassembled WGS sequence"/>
</dbReference>
<dbReference type="OrthoDB" id="298012at2759"/>
<dbReference type="Pfam" id="PF00389">
    <property type="entry name" value="2-Hacid_dh"/>
    <property type="match status" value="1"/>
</dbReference>
<evidence type="ECO:0000313" key="9">
    <source>
        <dbReference type="Proteomes" id="UP000053599"/>
    </source>
</evidence>